<proteinExistence type="predicted"/>
<evidence type="ECO:0000313" key="2">
    <source>
        <dbReference type="EMBL" id="KKR50812.1"/>
    </source>
</evidence>
<dbReference type="EMBL" id="LBYI01000006">
    <property type="protein sequence ID" value="KKR50812.1"/>
    <property type="molecule type" value="Genomic_DNA"/>
</dbReference>
<keyword evidence="1" id="KW-1133">Transmembrane helix</keyword>
<protein>
    <submittedName>
        <fullName evidence="2">Uncharacterized protein</fullName>
    </submittedName>
</protein>
<organism evidence="2 3">
    <name type="scientific">Candidatus Curtissbacteria bacterium GW2011_GWA1_40_16</name>
    <dbReference type="NCBI Taxonomy" id="1618405"/>
    <lineage>
        <taxon>Bacteria</taxon>
        <taxon>Candidatus Curtissiibacteriota</taxon>
    </lineage>
</organism>
<comment type="caution">
    <text evidence="2">The sequence shown here is derived from an EMBL/GenBank/DDBJ whole genome shotgun (WGS) entry which is preliminary data.</text>
</comment>
<dbReference type="Proteomes" id="UP000034531">
    <property type="component" value="Unassembled WGS sequence"/>
</dbReference>
<evidence type="ECO:0000256" key="1">
    <source>
        <dbReference type="SAM" id="Phobius"/>
    </source>
</evidence>
<evidence type="ECO:0000313" key="3">
    <source>
        <dbReference type="Proteomes" id="UP000034531"/>
    </source>
</evidence>
<dbReference type="AlphaFoldDB" id="A0A0G0UKP8"/>
<accession>A0A0G0UKP8</accession>
<dbReference type="Pfam" id="PF17957">
    <property type="entry name" value="Big_7"/>
    <property type="match status" value="1"/>
</dbReference>
<sequence length="158" mass="17585">MADESEKRGPIQKGEKGWPINPIGVVALIIFGLIIIFLIAKPLLQKSTPSVDVQQNTKGGQIIAPQAGDIIRSNTMTIEFSADTPQNVSKIQFWAKRYVGGKWEVIGEATKQPYKIEWQIPDNYKNKAIALTTHIFTNDNQEIKDPGGWREGVIILSN</sequence>
<keyword evidence="1" id="KW-0472">Membrane</keyword>
<reference evidence="2 3" key="1">
    <citation type="journal article" date="2015" name="Nature">
        <title>rRNA introns, odd ribosomes, and small enigmatic genomes across a large radiation of phyla.</title>
        <authorList>
            <person name="Brown C.T."/>
            <person name="Hug L.A."/>
            <person name="Thomas B.C."/>
            <person name="Sharon I."/>
            <person name="Castelle C.J."/>
            <person name="Singh A."/>
            <person name="Wilkins M.J."/>
            <person name="Williams K.H."/>
            <person name="Banfield J.F."/>
        </authorList>
    </citation>
    <scope>NUCLEOTIDE SEQUENCE [LARGE SCALE GENOMIC DNA]</scope>
</reference>
<gene>
    <name evidence="2" type="ORF">UT84_C0006G0014</name>
</gene>
<keyword evidence="1" id="KW-0812">Transmembrane</keyword>
<feature type="transmembrane region" description="Helical" evidence="1">
    <location>
        <begin position="20"/>
        <end position="40"/>
    </location>
</feature>
<dbReference type="InterPro" id="IPR013783">
    <property type="entry name" value="Ig-like_fold"/>
</dbReference>
<dbReference type="Gene3D" id="2.60.40.10">
    <property type="entry name" value="Immunoglobulins"/>
    <property type="match status" value="1"/>
</dbReference>
<name>A0A0G0UKP8_9BACT</name>